<dbReference type="Gene3D" id="3.20.20.150">
    <property type="entry name" value="Divalent-metal-dependent TIM barrel enzymes"/>
    <property type="match status" value="1"/>
</dbReference>
<name>A0A318U2M5_9RHOB</name>
<evidence type="ECO:0000313" key="3">
    <source>
        <dbReference type="Proteomes" id="UP000247727"/>
    </source>
</evidence>
<feature type="domain" description="Xylose isomerase-like TIM barrel" evidence="1">
    <location>
        <begin position="33"/>
        <end position="280"/>
    </location>
</feature>
<comment type="caution">
    <text evidence="2">The sequence shown here is derived from an EMBL/GenBank/DDBJ whole genome shotgun (WGS) entry which is preliminary data.</text>
</comment>
<dbReference type="InterPro" id="IPR030823">
    <property type="entry name" value="IolE/MocC"/>
</dbReference>
<proteinExistence type="predicted"/>
<evidence type="ECO:0000313" key="2">
    <source>
        <dbReference type="EMBL" id="PYF08635.1"/>
    </source>
</evidence>
<dbReference type="RefSeq" id="WP_110806483.1">
    <property type="nucleotide sequence ID" value="NZ_QJTK01000012.1"/>
</dbReference>
<dbReference type="InterPro" id="IPR050312">
    <property type="entry name" value="IolE/XylAMocC-like"/>
</dbReference>
<dbReference type="Proteomes" id="UP000247727">
    <property type="component" value="Unassembled WGS sequence"/>
</dbReference>
<organism evidence="2 3">
    <name type="scientific">Rhodobacter viridis</name>
    <dbReference type="NCBI Taxonomy" id="1054202"/>
    <lineage>
        <taxon>Bacteria</taxon>
        <taxon>Pseudomonadati</taxon>
        <taxon>Pseudomonadota</taxon>
        <taxon>Alphaproteobacteria</taxon>
        <taxon>Rhodobacterales</taxon>
        <taxon>Rhodobacter group</taxon>
        <taxon>Rhodobacter</taxon>
    </lineage>
</organism>
<dbReference type="PANTHER" id="PTHR12110:SF41">
    <property type="entry name" value="INOSOSE DEHYDRATASE"/>
    <property type="match status" value="1"/>
</dbReference>
<dbReference type="OrthoDB" id="9804047at2"/>
<reference evidence="2 3" key="1">
    <citation type="submission" date="2018-06" db="EMBL/GenBank/DDBJ databases">
        <title>Genomic Encyclopedia of Type Strains, Phase III (KMG-III): the genomes of soil and plant-associated and newly described type strains.</title>
        <authorList>
            <person name="Whitman W."/>
        </authorList>
    </citation>
    <scope>NUCLEOTIDE SEQUENCE [LARGE SCALE GENOMIC DNA]</scope>
    <source>
        <strain evidence="2 3">JA737</strain>
    </source>
</reference>
<dbReference type="Pfam" id="PF01261">
    <property type="entry name" value="AP_endonuc_2"/>
    <property type="match status" value="1"/>
</dbReference>
<sequence length="306" mass="32756">MILYGTNPIAWANDDDQTIGADIPTEQILREAGREIGFDGIENGHRWPEDPVALKALLGAYGLKFVSGWYSTNLLVGSVEDEIKSVQGHLAKLKENGCKVCIVCECSNTVHGSPTTPVNARPRLTADEMVAFGAKIEAFAAYLASEGVTLAYHHHMGTVVESPEEIDAFMAATGPHAHLLFDAGHCTFGGGNPEEVLARHVGRVAHFHSKNIRRAICDRVRAENLSFLQGVLAGAFTVPGDPEGAIDFLPLMRILASAHYSGWLVIEAEQDPKLRNPLQYQSLGLKSLKAAARAAGLDAGCGCGCS</sequence>
<accession>A0A318U2M5</accession>
<gene>
    <name evidence="2" type="ORF">C8J30_11252</name>
</gene>
<evidence type="ECO:0000259" key="1">
    <source>
        <dbReference type="Pfam" id="PF01261"/>
    </source>
</evidence>
<dbReference type="InterPro" id="IPR036237">
    <property type="entry name" value="Xyl_isomerase-like_sf"/>
</dbReference>
<dbReference type="NCBIfam" id="TIGR04379">
    <property type="entry name" value="myo_inos_iolE"/>
    <property type="match status" value="1"/>
</dbReference>
<dbReference type="EMBL" id="QJTK01000012">
    <property type="protein sequence ID" value="PYF08635.1"/>
    <property type="molecule type" value="Genomic_DNA"/>
</dbReference>
<dbReference type="PANTHER" id="PTHR12110">
    <property type="entry name" value="HYDROXYPYRUVATE ISOMERASE"/>
    <property type="match status" value="1"/>
</dbReference>
<dbReference type="SUPFAM" id="SSF51658">
    <property type="entry name" value="Xylose isomerase-like"/>
    <property type="match status" value="1"/>
</dbReference>
<dbReference type="AlphaFoldDB" id="A0A318U2M5"/>
<dbReference type="InterPro" id="IPR013022">
    <property type="entry name" value="Xyl_isomerase-like_TIM-brl"/>
</dbReference>
<keyword evidence="3" id="KW-1185">Reference proteome</keyword>
<protein>
    <submittedName>
        <fullName evidence="2">2-keto-myo-inositol dehydratase</fullName>
    </submittedName>
</protein>